<evidence type="ECO:0000313" key="1">
    <source>
        <dbReference type="EMBL" id="KAJ8673745.1"/>
    </source>
</evidence>
<keyword evidence="2" id="KW-1185">Reference proteome</keyword>
<comment type="caution">
    <text evidence="1">The sequence shown here is derived from an EMBL/GenBank/DDBJ whole genome shotgun (WGS) entry which is preliminary data.</text>
</comment>
<organism evidence="1 2">
    <name type="scientific">Eretmocerus hayati</name>
    <dbReference type="NCBI Taxonomy" id="131215"/>
    <lineage>
        <taxon>Eukaryota</taxon>
        <taxon>Metazoa</taxon>
        <taxon>Ecdysozoa</taxon>
        <taxon>Arthropoda</taxon>
        <taxon>Hexapoda</taxon>
        <taxon>Insecta</taxon>
        <taxon>Pterygota</taxon>
        <taxon>Neoptera</taxon>
        <taxon>Endopterygota</taxon>
        <taxon>Hymenoptera</taxon>
        <taxon>Apocrita</taxon>
        <taxon>Proctotrupomorpha</taxon>
        <taxon>Chalcidoidea</taxon>
        <taxon>Aphelinidae</taxon>
        <taxon>Aphelininae</taxon>
        <taxon>Eretmocerus</taxon>
    </lineage>
</organism>
<evidence type="ECO:0000313" key="2">
    <source>
        <dbReference type="Proteomes" id="UP001239111"/>
    </source>
</evidence>
<sequence>MKNCFIKARFPTGNVVPVENNPKDTVMDDGDIILHSLDLLVAECGRSGNQHGIKFSSMDIRDLAEIRQKYDLQELQNGEKLYEELSSRLKTLKNHISTQKILSAK</sequence>
<proteinExistence type="predicted"/>
<dbReference type="Proteomes" id="UP001239111">
    <property type="component" value="Chromosome 3"/>
</dbReference>
<gene>
    <name evidence="1" type="ORF">QAD02_005007</name>
</gene>
<reference evidence="1" key="1">
    <citation type="submission" date="2023-04" db="EMBL/GenBank/DDBJ databases">
        <title>A chromosome-level genome assembly of the parasitoid wasp Eretmocerus hayati.</title>
        <authorList>
            <person name="Zhong Y."/>
            <person name="Liu S."/>
            <person name="Liu Y."/>
        </authorList>
    </citation>
    <scope>NUCLEOTIDE SEQUENCE</scope>
    <source>
        <strain evidence="1">ZJU_SS_LIU_2023</strain>
    </source>
</reference>
<dbReference type="EMBL" id="CM056743">
    <property type="protein sequence ID" value="KAJ8673745.1"/>
    <property type="molecule type" value="Genomic_DNA"/>
</dbReference>
<accession>A0ACC2NRB1</accession>
<protein>
    <submittedName>
        <fullName evidence="1">Uncharacterized protein</fullName>
    </submittedName>
</protein>
<name>A0ACC2NRB1_9HYME</name>